<evidence type="ECO:0000256" key="1">
    <source>
        <dbReference type="SAM" id="Coils"/>
    </source>
</evidence>
<dbReference type="RefSeq" id="WP_139066605.1">
    <property type="nucleotide sequence ID" value="NZ_CP040812.1"/>
</dbReference>
<dbReference type="EMBL" id="CP040812">
    <property type="protein sequence ID" value="QCY70043.1"/>
    <property type="molecule type" value="Genomic_DNA"/>
</dbReference>
<dbReference type="Proteomes" id="UP000309016">
    <property type="component" value="Chromosome"/>
</dbReference>
<dbReference type="AlphaFoldDB" id="A0A5B7X5Y3"/>
<sequence>MNVLILTDLSEVAKNAGSYAVQFLGDIPVNFHMLNIELFNPEANLAKEKKDLAVKKLKQRMEELKAISKNEKHTFISHYSESDLVSATRKYAQELKIDLIVMGAANRGHSPFTIIGNHTYEVIKKIRCNILAVAEKSQFRPVKKIIFPIDYSASLDENIFKFFTRHGVAPEAALSIVEMQVTREGAEAGAGINHISRISNRKVDVVPGENKYLFTDVNLKKIQNRFDMIVMLGKNIGICDKFLHTKHGIYSKVTNSLPILVLHGKER</sequence>
<keyword evidence="4" id="KW-1185">Reference proteome</keyword>
<dbReference type="SUPFAM" id="SSF52402">
    <property type="entry name" value="Adenine nucleotide alpha hydrolases-like"/>
    <property type="match status" value="1"/>
</dbReference>
<evidence type="ECO:0000259" key="2">
    <source>
        <dbReference type="Pfam" id="PF00582"/>
    </source>
</evidence>
<protein>
    <submittedName>
        <fullName evidence="3">Universal stress protein</fullName>
    </submittedName>
</protein>
<gene>
    <name evidence="3" type="ORF">FHG64_11895</name>
</gene>
<evidence type="ECO:0000313" key="3">
    <source>
        <dbReference type="EMBL" id="QCY70043.1"/>
    </source>
</evidence>
<organism evidence="3 4">
    <name type="scientific">Antarcticibacterium flavum</name>
    <dbReference type="NCBI Taxonomy" id="2058175"/>
    <lineage>
        <taxon>Bacteria</taxon>
        <taxon>Pseudomonadati</taxon>
        <taxon>Bacteroidota</taxon>
        <taxon>Flavobacteriia</taxon>
        <taxon>Flavobacteriales</taxon>
        <taxon>Flavobacteriaceae</taxon>
        <taxon>Antarcticibacterium</taxon>
    </lineage>
</organism>
<proteinExistence type="predicted"/>
<keyword evidence="1" id="KW-0175">Coiled coil</keyword>
<name>A0A5B7X5Y3_9FLAO</name>
<dbReference type="InterPro" id="IPR006016">
    <property type="entry name" value="UspA"/>
</dbReference>
<dbReference type="OrthoDB" id="1413338at2"/>
<evidence type="ECO:0000313" key="4">
    <source>
        <dbReference type="Proteomes" id="UP000309016"/>
    </source>
</evidence>
<reference evidence="3 4" key="1">
    <citation type="submission" date="2019-06" db="EMBL/GenBank/DDBJ databases">
        <title>Complete genome sequence of Antarcticibacterium flavum KCTC 52984T from an Antarctic marine sediment.</title>
        <authorList>
            <person name="Lee Y.M."/>
            <person name="Shin S.C."/>
        </authorList>
    </citation>
    <scope>NUCLEOTIDE SEQUENCE [LARGE SCALE GENOMIC DNA]</scope>
    <source>
        <strain evidence="3 4">KCTC 52984</strain>
    </source>
</reference>
<accession>A0A5B7X5Y3</accession>
<feature type="domain" description="UspA" evidence="2">
    <location>
        <begin position="2"/>
        <end position="133"/>
    </location>
</feature>
<dbReference type="KEGG" id="afla:FHG64_11895"/>
<dbReference type="Pfam" id="PF00582">
    <property type="entry name" value="Usp"/>
    <property type="match status" value="1"/>
</dbReference>
<feature type="coiled-coil region" evidence="1">
    <location>
        <begin position="47"/>
        <end position="74"/>
    </location>
</feature>
<dbReference type="CDD" id="cd00293">
    <property type="entry name" value="USP-like"/>
    <property type="match status" value="1"/>
</dbReference>
<dbReference type="Gene3D" id="3.40.50.12370">
    <property type="match status" value="1"/>
</dbReference>